<evidence type="ECO:0000256" key="2">
    <source>
        <dbReference type="PROSITE-ProRule" id="PRU00497"/>
    </source>
</evidence>
<dbReference type="PANTHER" id="PTHR12236:SF98">
    <property type="entry name" value="CUTICULAR PROTEIN 56F"/>
    <property type="match status" value="1"/>
</dbReference>
<feature type="non-terminal residue" evidence="4">
    <location>
        <position position="105"/>
    </location>
</feature>
<dbReference type="AlphaFoldDB" id="A0A1B6HDM0"/>
<dbReference type="PANTHER" id="PTHR12236">
    <property type="entry name" value="STRUCTURAL CONTITUENT OF CUTICLE"/>
    <property type="match status" value="1"/>
</dbReference>
<dbReference type="GO" id="GO:0031012">
    <property type="term" value="C:extracellular matrix"/>
    <property type="evidence" value="ECO:0007669"/>
    <property type="project" value="TreeGrafter"/>
</dbReference>
<dbReference type="GO" id="GO:0005615">
    <property type="term" value="C:extracellular space"/>
    <property type="evidence" value="ECO:0007669"/>
    <property type="project" value="TreeGrafter"/>
</dbReference>
<protein>
    <recommendedName>
        <fullName evidence="5">Pro-resilin</fullName>
    </recommendedName>
</protein>
<dbReference type="PRINTS" id="PR00947">
    <property type="entry name" value="CUTICLE"/>
</dbReference>
<dbReference type="GO" id="GO:0042302">
    <property type="term" value="F:structural constituent of cuticle"/>
    <property type="evidence" value="ECO:0007669"/>
    <property type="project" value="UniProtKB-UniRule"/>
</dbReference>
<dbReference type="InterPro" id="IPR051217">
    <property type="entry name" value="Insect_Cuticle_Struc_Prot"/>
</dbReference>
<accession>A0A1B6HDM0</accession>
<evidence type="ECO:0008006" key="5">
    <source>
        <dbReference type="Google" id="ProtNLM"/>
    </source>
</evidence>
<dbReference type="PROSITE" id="PS00233">
    <property type="entry name" value="CHIT_BIND_RR_1"/>
    <property type="match status" value="1"/>
</dbReference>
<reference evidence="4" key="1">
    <citation type="submission" date="2015-11" db="EMBL/GenBank/DDBJ databases">
        <title>De novo transcriptome assembly of four potential Pierce s Disease insect vectors from Arizona vineyards.</title>
        <authorList>
            <person name="Tassone E.E."/>
        </authorList>
    </citation>
    <scope>NUCLEOTIDE SEQUENCE</scope>
</reference>
<name>A0A1B6HDM0_9HEMI</name>
<gene>
    <name evidence="4" type="ORF">g.55608</name>
</gene>
<sequence length="105" mass="11127">NGEPANYEFKYDVEAPEYNVNFGHEEARQGDVAQGKYYVLLPDGRTQLVEYVADQDGYRPKISYEGGEDQNGYGSGPNGQGGYSSGGPNGQGGYSSGGPNGQGGY</sequence>
<proteinExistence type="predicted"/>
<feature type="compositionally biased region" description="Gly residues" evidence="3">
    <location>
        <begin position="73"/>
        <end position="105"/>
    </location>
</feature>
<evidence type="ECO:0000256" key="1">
    <source>
        <dbReference type="ARBA" id="ARBA00022460"/>
    </source>
</evidence>
<evidence type="ECO:0000313" key="4">
    <source>
        <dbReference type="EMBL" id="JAS72788.1"/>
    </source>
</evidence>
<feature type="region of interest" description="Disordered" evidence="3">
    <location>
        <begin position="56"/>
        <end position="105"/>
    </location>
</feature>
<feature type="non-terminal residue" evidence="4">
    <location>
        <position position="1"/>
    </location>
</feature>
<organism evidence="4">
    <name type="scientific">Homalodisca liturata</name>
    <dbReference type="NCBI Taxonomy" id="320908"/>
    <lineage>
        <taxon>Eukaryota</taxon>
        <taxon>Metazoa</taxon>
        <taxon>Ecdysozoa</taxon>
        <taxon>Arthropoda</taxon>
        <taxon>Hexapoda</taxon>
        <taxon>Insecta</taxon>
        <taxon>Pterygota</taxon>
        <taxon>Neoptera</taxon>
        <taxon>Paraneoptera</taxon>
        <taxon>Hemiptera</taxon>
        <taxon>Auchenorrhyncha</taxon>
        <taxon>Membracoidea</taxon>
        <taxon>Cicadellidae</taxon>
        <taxon>Cicadellinae</taxon>
        <taxon>Proconiini</taxon>
        <taxon>Homalodisca</taxon>
    </lineage>
</organism>
<dbReference type="EMBL" id="GECU01034918">
    <property type="protein sequence ID" value="JAS72788.1"/>
    <property type="molecule type" value="Transcribed_RNA"/>
</dbReference>
<dbReference type="Pfam" id="PF00379">
    <property type="entry name" value="Chitin_bind_4"/>
    <property type="match status" value="1"/>
</dbReference>
<evidence type="ECO:0000256" key="3">
    <source>
        <dbReference type="SAM" id="MobiDB-lite"/>
    </source>
</evidence>
<dbReference type="InterPro" id="IPR000618">
    <property type="entry name" value="Insect_cuticle"/>
</dbReference>
<dbReference type="PROSITE" id="PS51155">
    <property type="entry name" value="CHIT_BIND_RR_2"/>
    <property type="match status" value="1"/>
</dbReference>
<keyword evidence="1 2" id="KW-0193">Cuticle</keyword>
<dbReference type="InterPro" id="IPR031311">
    <property type="entry name" value="CHIT_BIND_RR_consensus"/>
</dbReference>